<dbReference type="InterPro" id="IPR027417">
    <property type="entry name" value="P-loop_NTPase"/>
</dbReference>
<keyword evidence="7" id="KW-1185">Reference proteome</keyword>
<gene>
    <name evidence="6" type="ORF">JIN84_17065</name>
</gene>
<dbReference type="InterPro" id="IPR017871">
    <property type="entry name" value="ABC_transporter-like_CS"/>
</dbReference>
<proteinExistence type="inferred from homology"/>
<feature type="domain" description="ABC transporter" evidence="5">
    <location>
        <begin position="2"/>
        <end position="217"/>
    </location>
</feature>
<reference evidence="6" key="1">
    <citation type="submission" date="2021-01" db="EMBL/GenBank/DDBJ databases">
        <title>Modified the classification status of verrucomicrobia.</title>
        <authorList>
            <person name="Feng X."/>
        </authorList>
    </citation>
    <scope>NUCLEOTIDE SEQUENCE</scope>
    <source>
        <strain evidence="6">JCM 18052</strain>
    </source>
</reference>
<dbReference type="InterPro" id="IPR003593">
    <property type="entry name" value="AAA+_ATPase"/>
</dbReference>
<comment type="similarity">
    <text evidence="4">Belongs to the ABC transporter superfamily. Macrolide exporter (TC 3.A.1.122) family.</text>
</comment>
<dbReference type="Pfam" id="PF00005">
    <property type="entry name" value="ABC_tran"/>
    <property type="match status" value="1"/>
</dbReference>
<dbReference type="InterPro" id="IPR015854">
    <property type="entry name" value="ABC_transpr_LolD-like"/>
</dbReference>
<dbReference type="Proteomes" id="UP000600139">
    <property type="component" value="Unassembled WGS sequence"/>
</dbReference>
<accession>A0A934R5I3</accession>
<dbReference type="CDD" id="cd03255">
    <property type="entry name" value="ABC_MJ0796_LolCDE_FtsE"/>
    <property type="match status" value="1"/>
</dbReference>
<protein>
    <submittedName>
        <fullName evidence="6">ABC transporter ATP-binding protein</fullName>
    </submittedName>
</protein>
<dbReference type="PROSITE" id="PS00211">
    <property type="entry name" value="ABC_TRANSPORTER_1"/>
    <property type="match status" value="1"/>
</dbReference>
<name>A0A934R5I3_9BACT</name>
<keyword evidence="1" id="KW-0813">Transport</keyword>
<evidence type="ECO:0000256" key="4">
    <source>
        <dbReference type="ARBA" id="ARBA00038388"/>
    </source>
</evidence>
<evidence type="ECO:0000256" key="2">
    <source>
        <dbReference type="ARBA" id="ARBA00022741"/>
    </source>
</evidence>
<dbReference type="EMBL" id="JAENIK010000012">
    <property type="protein sequence ID" value="MBK1817334.1"/>
    <property type="molecule type" value="Genomic_DNA"/>
</dbReference>
<dbReference type="GO" id="GO:0005886">
    <property type="term" value="C:plasma membrane"/>
    <property type="evidence" value="ECO:0007669"/>
    <property type="project" value="TreeGrafter"/>
</dbReference>
<dbReference type="PROSITE" id="PS50893">
    <property type="entry name" value="ABC_TRANSPORTER_2"/>
    <property type="match status" value="1"/>
</dbReference>
<organism evidence="6 7">
    <name type="scientific">Luteolibacter yonseiensis</name>
    <dbReference type="NCBI Taxonomy" id="1144680"/>
    <lineage>
        <taxon>Bacteria</taxon>
        <taxon>Pseudomonadati</taxon>
        <taxon>Verrucomicrobiota</taxon>
        <taxon>Verrucomicrobiia</taxon>
        <taxon>Verrucomicrobiales</taxon>
        <taxon>Verrucomicrobiaceae</taxon>
        <taxon>Luteolibacter</taxon>
    </lineage>
</organism>
<dbReference type="Gene3D" id="3.40.50.300">
    <property type="entry name" value="P-loop containing nucleotide triphosphate hydrolases"/>
    <property type="match status" value="1"/>
</dbReference>
<comment type="caution">
    <text evidence="6">The sequence shown here is derived from an EMBL/GenBank/DDBJ whole genome shotgun (WGS) entry which is preliminary data.</text>
</comment>
<dbReference type="GO" id="GO:0098796">
    <property type="term" value="C:membrane protein complex"/>
    <property type="evidence" value="ECO:0007669"/>
    <property type="project" value="UniProtKB-ARBA"/>
</dbReference>
<dbReference type="InterPro" id="IPR017911">
    <property type="entry name" value="MacB-like_ATP-bd"/>
</dbReference>
<dbReference type="PANTHER" id="PTHR24220">
    <property type="entry name" value="IMPORT ATP-BINDING PROTEIN"/>
    <property type="match status" value="1"/>
</dbReference>
<dbReference type="GO" id="GO:0022857">
    <property type="term" value="F:transmembrane transporter activity"/>
    <property type="evidence" value="ECO:0007669"/>
    <property type="project" value="TreeGrafter"/>
</dbReference>
<keyword evidence="2" id="KW-0547">Nucleotide-binding</keyword>
<evidence type="ECO:0000259" key="5">
    <source>
        <dbReference type="PROSITE" id="PS50893"/>
    </source>
</evidence>
<evidence type="ECO:0000313" key="6">
    <source>
        <dbReference type="EMBL" id="MBK1817334.1"/>
    </source>
</evidence>
<evidence type="ECO:0000313" key="7">
    <source>
        <dbReference type="Proteomes" id="UP000600139"/>
    </source>
</evidence>
<sequence>MIETRDLHRSYRIGRKSIEVLHGIDLRIHKGEKVFLCGPSGAGKTTLLYTLAGLEHPEQGSVHIDGTDLYKLGRREQAQFRNQRIGYIFQNYHLLPELTALENVAVPGAISGKDSTELALKALERVGLRDRMDHLPAELSGGEQQRVAIARAIVNEPKVLFADEPTGNLDSKNSAEIMSILMDLAEEHHVTLVVVTHDQELAKVGDRTLIIKDGNVR</sequence>
<evidence type="ECO:0000256" key="3">
    <source>
        <dbReference type="ARBA" id="ARBA00022840"/>
    </source>
</evidence>
<dbReference type="SUPFAM" id="SSF52540">
    <property type="entry name" value="P-loop containing nucleoside triphosphate hydrolases"/>
    <property type="match status" value="1"/>
</dbReference>
<dbReference type="AlphaFoldDB" id="A0A934R5I3"/>
<evidence type="ECO:0000256" key="1">
    <source>
        <dbReference type="ARBA" id="ARBA00022448"/>
    </source>
</evidence>
<dbReference type="SMART" id="SM00382">
    <property type="entry name" value="AAA"/>
    <property type="match status" value="1"/>
</dbReference>
<dbReference type="GO" id="GO:0016887">
    <property type="term" value="F:ATP hydrolysis activity"/>
    <property type="evidence" value="ECO:0007669"/>
    <property type="project" value="InterPro"/>
</dbReference>
<dbReference type="GO" id="GO:0005524">
    <property type="term" value="F:ATP binding"/>
    <property type="evidence" value="ECO:0007669"/>
    <property type="project" value="UniProtKB-KW"/>
</dbReference>
<dbReference type="FunFam" id="3.40.50.300:FF:000032">
    <property type="entry name" value="Export ABC transporter ATP-binding protein"/>
    <property type="match status" value="1"/>
</dbReference>
<dbReference type="InterPro" id="IPR003439">
    <property type="entry name" value="ABC_transporter-like_ATP-bd"/>
</dbReference>
<keyword evidence="3 6" id="KW-0067">ATP-binding</keyword>
<dbReference type="PANTHER" id="PTHR24220:SF689">
    <property type="entry name" value="LIPOPROTEIN-RELEASING SYSTEM ATP-BINDING PROTEIN LOLD"/>
    <property type="match status" value="1"/>
</dbReference>